<evidence type="ECO:0000256" key="7">
    <source>
        <dbReference type="ARBA" id="ARBA00022840"/>
    </source>
</evidence>
<evidence type="ECO:0000256" key="9">
    <source>
        <dbReference type="ARBA" id="ARBA00032931"/>
    </source>
</evidence>
<dbReference type="EC" id="6.3.3.1" evidence="3"/>
<evidence type="ECO:0000256" key="8">
    <source>
        <dbReference type="ARBA" id="ARBA00031908"/>
    </source>
</evidence>
<keyword evidence="6" id="KW-0547">Nucleotide-binding</keyword>
<comment type="catalytic activity">
    <reaction evidence="11">
        <text>2-formamido-N(1)-(5-O-phospho-beta-D-ribosyl)acetamidine + ATP = 5-amino-1-(5-phospho-beta-D-ribosyl)imidazole + ADP + phosphate + H(+)</text>
        <dbReference type="Rhea" id="RHEA:23032"/>
        <dbReference type="ChEBI" id="CHEBI:15378"/>
        <dbReference type="ChEBI" id="CHEBI:30616"/>
        <dbReference type="ChEBI" id="CHEBI:43474"/>
        <dbReference type="ChEBI" id="CHEBI:137981"/>
        <dbReference type="ChEBI" id="CHEBI:147287"/>
        <dbReference type="ChEBI" id="CHEBI:456216"/>
        <dbReference type="EC" id="6.3.3.1"/>
    </reaction>
</comment>
<comment type="caution">
    <text evidence="14">The sequence shown here is derived from an EMBL/GenBank/DDBJ whole genome shotgun (WGS) entry which is preliminary data.</text>
</comment>
<feature type="domain" description="PurM-like N-terminal" evidence="12">
    <location>
        <begin position="51"/>
        <end position="155"/>
    </location>
</feature>
<dbReference type="PANTHER" id="PTHR10520">
    <property type="entry name" value="TRIFUNCTIONAL PURINE BIOSYNTHETIC PROTEIN ADENOSINE-3-RELATED"/>
    <property type="match status" value="1"/>
</dbReference>
<dbReference type="UniPathway" id="UPA00074">
    <property type="reaction ID" value="UER00129"/>
</dbReference>
<dbReference type="InterPro" id="IPR010918">
    <property type="entry name" value="PurM-like_C_dom"/>
</dbReference>
<evidence type="ECO:0000256" key="5">
    <source>
        <dbReference type="ARBA" id="ARBA00022598"/>
    </source>
</evidence>
<dbReference type="Gene3D" id="3.30.1330.10">
    <property type="entry name" value="PurM-like, N-terminal domain"/>
    <property type="match status" value="1"/>
</dbReference>
<dbReference type="GO" id="GO:0046084">
    <property type="term" value="P:adenine biosynthetic process"/>
    <property type="evidence" value="ECO:0007669"/>
    <property type="project" value="TreeGrafter"/>
</dbReference>
<evidence type="ECO:0000256" key="6">
    <source>
        <dbReference type="ARBA" id="ARBA00022741"/>
    </source>
</evidence>
<evidence type="ECO:0000256" key="11">
    <source>
        <dbReference type="ARBA" id="ARBA00049057"/>
    </source>
</evidence>
<evidence type="ECO:0000313" key="14">
    <source>
        <dbReference type="EMBL" id="PIT93925.1"/>
    </source>
</evidence>
<comment type="similarity">
    <text evidence="2">Belongs to the AIR synthase family.</text>
</comment>
<evidence type="ECO:0000256" key="2">
    <source>
        <dbReference type="ARBA" id="ARBA00010280"/>
    </source>
</evidence>
<organism evidence="14 15">
    <name type="scientific">Candidatus Falkowbacteria bacterium CG10_big_fil_rev_8_21_14_0_10_43_11</name>
    <dbReference type="NCBI Taxonomy" id="1974568"/>
    <lineage>
        <taxon>Bacteria</taxon>
        <taxon>Candidatus Falkowiibacteriota</taxon>
    </lineage>
</organism>
<dbReference type="InterPro" id="IPR016188">
    <property type="entry name" value="PurM-like_N"/>
</dbReference>
<feature type="domain" description="PurM-like C-terminal" evidence="13">
    <location>
        <begin position="167"/>
        <end position="344"/>
    </location>
</feature>
<dbReference type="Proteomes" id="UP000229335">
    <property type="component" value="Unassembled WGS sequence"/>
</dbReference>
<evidence type="ECO:0000256" key="4">
    <source>
        <dbReference type="ARBA" id="ARBA00020367"/>
    </source>
</evidence>
<protein>
    <recommendedName>
        <fullName evidence="4">Phosphoribosylformylglycinamidine cyclo-ligase</fullName>
        <ecNumber evidence="3">6.3.3.1</ecNumber>
    </recommendedName>
    <alternativeName>
        <fullName evidence="9">AIR synthase</fullName>
    </alternativeName>
    <alternativeName>
        <fullName evidence="10">AIRS</fullName>
    </alternativeName>
    <alternativeName>
        <fullName evidence="8">Phosphoribosyl-aminoimidazole synthetase</fullName>
    </alternativeName>
</protein>
<dbReference type="PANTHER" id="PTHR10520:SF12">
    <property type="entry name" value="TRIFUNCTIONAL PURINE BIOSYNTHETIC PROTEIN ADENOSINE-3"/>
    <property type="match status" value="1"/>
</dbReference>
<evidence type="ECO:0000256" key="10">
    <source>
        <dbReference type="ARBA" id="ARBA00033093"/>
    </source>
</evidence>
<dbReference type="InterPro" id="IPR004733">
    <property type="entry name" value="PurM_cligase"/>
</dbReference>
<dbReference type="Gene3D" id="3.90.650.10">
    <property type="entry name" value="PurM-like C-terminal domain"/>
    <property type="match status" value="1"/>
</dbReference>
<dbReference type="AlphaFoldDB" id="A0A2M6WMB7"/>
<dbReference type="SUPFAM" id="SSF56042">
    <property type="entry name" value="PurM C-terminal domain-like"/>
    <property type="match status" value="1"/>
</dbReference>
<name>A0A2M6WMB7_9BACT</name>
<evidence type="ECO:0000259" key="12">
    <source>
        <dbReference type="Pfam" id="PF00586"/>
    </source>
</evidence>
<evidence type="ECO:0000259" key="13">
    <source>
        <dbReference type="Pfam" id="PF02769"/>
    </source>
</evidence>
<dbReference type="InterPro" id="IPR036921">
    <property type="entry name" value="PurM-like_N_sf"/>
</dbReference>
<evidence type="ECO:0000256" key="3">
    <source>
        <dbReference type="ARBA" id="ARBA00013047"/>
    </source>
</evidence>
<sequence length="357" mass="39028">MATCQQSGVNIDAGNLFAQMIKERVKKAWPKTAENIGRFAGGLAIPEGAKSFEASTDGRGTAAILDALCGRWDALAYGATAMSLVDTYISGARPAALLDTLQVARLESEKHIAIIENLIKACQYCGCELIGGETAELPDMFPYSWMVDLDTTVIGFSDANLIYAPVRPGQIVYGWPSNGPASNGFSLLRKVFGLKIRDTAWQRLLHNFGFGSSIARVRERLAEYVPELGETLAAALLRPTPIWIKAIEYQRQHGVVFSGHAHITGGGMVENISRILPPDFAVEIYCNTWRRPPIFALAQEIGKIDDAEMNRVFNQGIMVVSIVAKGEIDDIEASDIGCVIKRKDGEPQVQFCGRYQD</sequence>
<dbReference type="InterPro" id="IPR036676">
    <property type="entry name" value="PurM-like_C_sf"/>
</dbReference>
<dbReference type="SUPFAM" id="SSF55326">
    <property type="entry name" value="PurM N-terminal domain-like"/>
    <property type="match status" value="1"/>
</dbReference>
<evidence type="ECO:0000256" key="1">
    <source>
        <dbReference type="ARBA" id="ARBA00004686"/>
    </source>
</evidence>
<dbReference type="GO" id="GO:0005829">
    <property type="term" value="C:cytosol"/>
    <property type="evidence" value="ECO:0007669"/>
    <property type="project" value="TreeGrafter"/>
</dbReference>
<evidence type="ECO:0000313" key="15">
    <source>
        <dbReference type="Proteomes" id="UP000229335"/>
    </source>
</evidence>
<accession>A0A2M6WMB7</accession>
<dbReference type="GO" id="GO:0004641">
    <property type="term" value="F:phosphoribosylformylglycinamidine cyclo-ligase activity"/>
    <property type="evidence" value="ECO:0007669"/>
    <property type="project" value="UniProtKB-EC"/>
</dbReference>
<reference evidence="15" key="1">
    <citation type="submission" date="2017-09" db="EMBL/GenBank/DDBJ databases">
        <title>Depth-based differentiation of microbial function through sediment-hosted aquifers and enrichment of novel symbionts in the deep terrestrial subsurface.</title>
        <authorList>
            <person name="Probst A.J."/>
            <person name="Ladd B."/>
            <person name="Jarett J.K."/>
            <person name="Geller-Mcgrath D.E."/>
            <person name="Sieber C.M.K."/>
            <person name="Emerson J.B."/>
            <person name="Anantharaman K."/>
            <person name="Thomas B.C."/>
            <person name="Malmstrom R."/>
            <person name="Stieglmeier M."/>
            <person name="Klingl A."/>
            <person name="Woyke T."/>
            <person name="Ryan C.M."/>
            <person name="Banfield J.F."/>
        </authorList>
    </citation>
    <scope>NUCLEOTIDE SEQUENCE [LARGE SCALE GENOMIC DNA]</scope>
</reference>
<dbReference type="Pfam" id="PF02769">
    <property type="entry name" value="AIRS_C"/>
    <property type="match status" value="1"/>
</dbReference>
<dbReference type="EMBL" id="PFAS01000026">
    <property type="protein sequence ID" value="PIT93925.1"/>
    <property type="molecule type" value="Genomic_DNA"/>
</dbReference>
<dbReference type="Pfam" id="PF00586">
    <property type="entry name" value="AIRS"/>
    <property type="match status" value="1"/>
</dbReference>
<dbReference type="GO" id="GO:0004637">
    <property type="term" value="F:phosphoribosylamine-glycine ligase activity"/>
    <property type="evidence" value="ECO:0007669"/>
    <property type="project" value="TreeGrafter"/>
</dbReference>
<dbReference type="GO" id="GO:0005524">
    <property type="term" value="F:ATP binding"/>
    <property type="evidence" value="ECO:0007669"/>
    <property type="project" value="UniProtKB-KW"/>
</dbReference>
<dbReference type="GO" id="GO:0006189">
    <property type="term" value="P:'de novo' IMP biosynthetic process"/>
    <property type="evidence" value="ECO:0007669"/>
    <property type="project" value="UniProtKB-UniPathway"/>
</dbReference>
<gene>
    <name evidence="14" type="ORF">COU00_01670</name>
</gene>
<keyword evidence="7" id="KW-0067">ATP-binding</keyword>
<proteinExistence type="inferred from homology"/>
<keyword evidence="5" id="KW-0436">Ligase</keyword>
<comment type="pathway">
    <text evidence="1">Purine metabolism; IMP biosynthesis via de novo pathway; 5-amino-1-(5-phospho-D-ribosyl)imidazole from N(2)-formyl-N(1)-(5-phospho-D-ribosyl)glycinamide: step 2/2.</text>
</comment>